<accession>A0A3N1XXS9</accession>
<protein>
    <submittedName>
        <fullName evidence="1">Uncharacterized protein</fullName>
    </submittedName>
</protein>
<sequence>MTTVENIVQNITIETELGQAQKAILESLALTAKRTEELFKIELMNKVDNDANEKIPVKKLIQLESTIGVHTKNTPFQKILETTQLQLHPILENASCLVSKIIPRLFTYSIYILFDELEDIYKTINRRYIFTDRTAIYKLEFNVCAYKVPCPSLLPSISNVYCIVESLSTVDIDRIDFPSLAYFYQRQLTAHGIDEKALNYLFHEFKNTYYMLKRPPHNLYSK</sequence>
<organism evidence="1 2">
    <name type="scientific">Mobilisporobacter senegalensis</name>
    <dbReference type="NCBI Taxonomy" id="1329262"/>
    <lineage>
        <taxon>Bacteria</taxon>
        <taxon>Bacillati</taxon>
        <taxon>Bacillota</taxon>
        <taxon>Clostridia</taxon>
        <taxon>Lachnospirales</taxon>
        <taxon>Lachnospiraceae</taxon>
        <taxon>Mobilisporobacter</taxon>
    </lineage>
</organism>
<dbReference type="EMBL" id="RJVG01000001">
    <property type="protein sequence ID" value="ROR31400.1"/>
    <property type="molecule type" value="Genomic_DNA"/>
</dbReference>
<comment type="caution">
    <text evidence="1">The sequence shown here is derived from an EMBL/GenBank/DDBJ whole genome shotgun (WGS) entry which is preliminary data.</text>
</comment>
<dbReference type="Proteomes" id="UP000273083">
    <property type="component" value="Unassembled WGS sequence"/>
</dbReference>
<dbReference type="AlphaFoldDB" id="A0A3N1XXS9"/>
<keyword evidence="2" id="KW-1185">Reference proteome</keyword>
<dbReference type="RefSeq" id="WP_123607508.1">
    <property type="nucleotide sequence ID" value="NZ_RJVG01000001.1"/>
</dbReference>
<evidence type="ECO:0000313" key="2">
    <source>
        <dbReference type="Proteomes" id="UP000273083"/>
    </source>
</evidence>
<gene>
    <name evidence="1" type="ORF">EDD66_10116</name>
</gene>
<reference evidence="1 2" key="1">
    <citation type="submission" date="2018-11" db="EMBL/GenBank/DDBJ databases">
        <title>Genomic Encyclopedia of Type Strains, Phase IV (KMG-IV): sequencing the most valuable type-strain genomes for metagenomic binning, comparative biology and taxonomic classification.</title>
        <authorList>
            <person name="Goeker M."/>
        </authorList>
    </citation>
    <scope>NUCLEOTIDE SEQUENCE [LARGE SCALE GENOMIC DNA]</scope>
    <source>
        <strain evidence="1 2">DSM 26537</strain>
    </source>
</reference>
<evidence type="ECO:0000313" key="1">
    <source>
        <dbReference type="EMBL" id="ROR31400.1"/>
    </source>
</evidence>
<name>A0A3N1XXS9_9FIRM</name>
<proteinExistence type="predicted"/>